<dbReference type="InterPro" id="IPR055549">
    <property type="entry name" value="DUF7125"/>
</dbReference>
<dbReference type="AlphaFoldDB" id="A0A0H1R6W4"/>
<accession>A0A0H1R6W4</accession>
<protein>
    <submittedName>
        <fullName evidence="3">KaiC</fullName>
    </submittedName>
</protein>
<dbReference type="PATRIC" id="fig|1550566.3.peg.1093"/>
<evidence type="ECO:0000313" key="3">
    <source>
        <dbReference type="EMBL" id="KLK88402.1"/>
    </source>
</evidence>
<sequence length="194" mass="20688">MADTTRRSTGIAGLDLALDGGFAPGTRIVISGSPLSGLELLAQQFWKEGEGAGSYLMLDTAPGENMLDARGMDPAAMAAAMEGKKIIVDSLSTLVAAWGIDTAARFILEDTRPVIEGGANIVYLLYTGIHSPAEEARIMRAADIYISLMQQVHGNEFERVLAVEKFTGSDVPQRVIPYNIMAVGLELSTTSRVV</sequence>
<dbReference type="SUPFAM" id="SSF52540">
    <property type="entry name" value="P-loop containing nucleoside triphosphate hydrolases"/>
    <property type="match status" value="1"/>
</dbReference>
<gene>
    <name evidence="3" type="ORF">SZ63_05105</name>
</gene>
<dbReference type="InterPro" id="IPR027417">
    <property type="entry name" value="P-loop_NTPase"/>
</dbReference>
<evidence type="ECO:0000256" key="2">
    <source>
        <dbReference type="ARBA" id="ARBA00022840"/>
    </source>
</evidence>
<name>A0A0H1R6W4_9EURY</name>
<keyword evidence="4" id="KW-1185">Reference proteome</keyword>
<dbReference type="RefSeq" id="WP_048182175.1">
    <property type="nucleotide sequence ID" value="NZ_JXOJ01000002.1"/>
</dbReference>
<evidence type="ECO:0000313" key="4">
    <source>
        <dbReference type="Proteomes" id="UP000035301"/>
    </source>
</evidence>
<comment type="caution">
    <text evidence="3">The sequence shown here is derived from an EMBL/GenBank/DDBJ whole genome shotgun (WGS) entry which is preliminary data.</text>
</comment>
<dbReference type="PANTHER" id="PTHR43637:SF3">
    <property type="entry name" value="FLAGELLA-RELATED PROTEIN H-RELATED"/>
    <property type="match status" value="1"/>
</dbReference>
<dbReference type="Proteomes" id="UP000035301">
    <property type="component" value="Unassembled WGS sequence"/>
</dbReference>
<keyword evidence="1" id="KW-0547">Nucleotide-binding</keyword>
<dbReference type="Gene3D" id="3.40.50.300">
    <property type="entry name" value="P-loop containing nucleotide triphosphate hydrolases"/>
    <property type="match status" value="2"/>
</dbReference>
<dbReference type="EMBL" id="JXOJ01000002">
    <property type="protein sequence ID" value="KLK88402.1"/>
    <property type="molecule type" value="Genomic_DNA"/>
</dbReference>
<dbReference type="GO" id="GO:0005524">
    <property type="term" value="F:ATP binding"/>
    <property type="evidence" value="ECO:0007669"/>
    <property type="project" value="UniProtKB-KW"/>
</dbReference>
<dbReference type="Pfam" id="PF23442">
    <property type="entry name" value="DUF7125"/>
    <property type="match status" value="1"/>
</dbReference>
<keyword evidence="2" id="KW-0067">ATP-binding</keyword>
<reference evidence="3 4" key="1">
    <citation type="journal article" date="2015" name="Int. J. Syst. Evol. Microbiol.">
        <title>Methanoculleus sediminis sp. nov., a methanogen from sediments near a submarine mud volcano.</title>
        <authorList>
            <person name="Chen S.C."/>
            <person name="Chen M.F."/>
            <person name="Lai M.C."/>
            <person name="Weng C.Y."/>
            <person name="Wu S.Y."/>
            <person name="Lin S."/>
            <person name="Yang T.F."/>
            <person name="Chen P.C."/>
        </authorList>
    </citation>
    <scope>NUCLEOTIDE SEQUENCE [LARGE SCALE GENOMIC DNA]</scope>
    <source>
        <strain evidence="3 4">S3Fa</strain>
    </source>
</reference>
<evidence type="ECO:0000256" key="1">
    <source>
        <dbReference type="ARBA" id="ARBA00022741"/>
    </source>
</evidence>
<dbReference type="PANTHER" id="PTHR43637">
    <property type="entry name" value="UPF0273 PROTEIN TM_0370"/>
    <property type="match status" value="1"/>
</dbReference>
<organism evidence="3 4">
    <name type="scientific">Methanoculleus sediminis</name>
    <dbReference type="NCBI Taxonomy" id="1550566"/>
    <lineage>
        <taxon>Archaea</taxon>
        <taxon>Methanobacteriati</taxon>
        <taxon>Methanobacteriota</taxon>
        <taxon>Stenosarchaea group</taxon>
        <taxon>Methanomicrobia</taxon>
        <taxon>Methanomicrobiales</taxon>
        <taxon>Methanomicrobiaceae</taxon>
        <taxon>Methanoculleus</taxon>
    </lineage>
</organism>
<proteinExistence type="predicted"/>
<dbReference type="OrthoDB" id="49590at2157"/>